<dbReference type="InterPro" id="IPR044156">
    <property type="entry name" value="Galectin-like"/>
</dbReference>
<evidence type="ECO:0000313" key="5">
    <source>
        <dbReference type="Proteomes" id="UP000606274"/>
    </source>
</evidence>
<dbReference type="Gene3D" id="2.60.120.200">
    <property type="match status" value="26"/>
</dbReference>
<feature type="domain" description="Galectin" evidence="3">
    <location>
        <begin position="437"/>
        <end position="571"/>
    </location>
</feature>
<feature type="domain" description="Galectin" evidence="3">
    <location>
        <begin position="4055"/>
        <end position="4181"/>
    </location>
</feature>
<accession>A0A8T0B262</accession>
<keyword evidence="5" id="KW-1185">Reference proteome</keyword>
<feature type="domain" description="Galectin" evidence="3">
    <location>
        <begin position="1533"/>
        <end position="1670"/>
    </location>
</feature>
<feature type="domain" description="Galectin" evidence="3">
    <location>
        <begin position="3885"/>
        <end position="4016"/>
    </location>
</feature>
<dbReference type="Pfam" id="PF00337">
    <property type="entry name" value="Gal-bind_lectin"/>
    <property type="match status" value="26"/>
</dbReference>
<reference evidence="4" key="1">
    <citation type="submission" date="2020-08" db="EMBL/GenBank/DDBJ databases">
        <title>Chromosome-level assembly of Southern catfish (Silurus meridionalis) provides insights into visual adaptation to the nocturnal and benthic lifestyles.</title>
        <authorList>
            <person name="Zhang Y."/>
            <person name="Wang D."/>
            <person name="Peng Z."/>
        </authorList>
    </citation>
    <scope>NUCLEOTIDE SEQUENCE</scope>
    <source>
        <strain evidence="4">SWU-2019-XX</strain>
        <tissue evidence="4">Muscle</tissue>
    </source>
</reference>
<feature type="domain" description="Galectin" evidence="3">
    <location>
        <begin position="3408"/>
        <end position="3538"/>
    </location>
</feature>
<feature type="domain" description="Galectin" evidence="3">
    <location>
        <begin position="236"/>
        <end position="368"/>
    </location>
</feature>
<dbReference type="PROSITE" id="PS51304">
    <property type="entry name" value="GALECTIN"/>
    <property type="match status" value="24"/>
</dbReference>
<feature type="domain" description="Galectin" evidence="3">
    <location>
        <begin position="2490"/>
        <end position="2625"/>
    </location>
</feature>
<feature type="domain" description="Galectin" evidence="3">
    <location>
        <begin position="2077"/>
        <end position="2206"/>
    </location>
</feature>
<feature type="domain" description="Galectin" evidence="3">
    <location>
        <begin position="3236"/>
        <end position="3367"/>
    </location>
</feature>
<feature type="domain" description="Galectin" evidence="3">
    <location>
        <begin position="1366"/>
        <end position="1490"/>
    </location>
</feature>
<evidence type="ECO:0000259" key="3">
    <source>
        <dbReference type="PROSITE" id="PS51304"/>
    </source>
</evidence>
<feature type="domain" description="Galectin" evidence="3">
    <location>
        <begin position="2214"/>
        <end position="2351"/>
    </location>
</feature>
<dbReference type="SMART" id="SM00276">
    <property type="entry name" value="GLECT"/>
    <property type="match status" value="26"/>
</dbReference>
<feature type="domain" description="Galectin" evidence="3">
    <location>
        <begin position="2662"/>
        <end position="2802"/>
    </location>
</feature>
<comment type="caution">
    <text evidence="4">The sequence shown here is derived from an EMBL/GenBank/DDBJ whole genome shotgun (WGS) entry which is preliminary data.</text>
</comment>
<dbReference type="Proteomes" id="UP000606274">
    <property type="component" value="Unassembled WGS sequence"/>
</dbReference>
<dbReference type="PANTHER" id="PTHR11346">
    <property type="entry name" value="GALECTIN"/>
    <property type="match status" value="1"/>
</dbReference>
<dbReference type="FunFam" id="2.60.120.200:FF:000124">
    <property type="entry name" value="Galectin-4"/>
    <property type="match status" value="10"/>
</dbReference>
<feature type="domain" description="Galectin" evidence="3">
    <location>
        <begin position="3064"/>
        <end position="3199"/>
    </location>
</feature>
<protein>
    <recommendedName>
        <fullName evidence="3">Galectin domain-containing protein</fullName>
    </recommendedName>
</protein>
<organism evidence="4 5">
    <name type="scientific">Silurus meridionalis</name>
    <name type="common">Southern catfish</name>
    <name type="synonym">Silurus soldatovi meridionalis</name>
    <dbReference type="NCBI Taxonomy" id="175797"/>
    <lineage>
        <taxon>Eukaryota</taxon>
        <taxon>Metazoa</taxon>
        <taxon>Chordata</taxon>
        <taxon>Craniata</taxon>
        <taxon>Vertebrata</taxon>
        <taxon>Euteleostomi</taxon>
        <taxon>Actinopterygii</taxon>
        <taxon>Neopterygii</taxon>
        <taxon>Teleostei</taxon>
        <taxon>Ostariophysi</taxon>
        <taxon>Siluriformes</taxon>
        <taxon>Siluridae</taxon>
        <taxon>Silurus</taxon>
    </lineage>
</organism>
<dbReference type="CDD" id="cd00070">
    <property type="entry name" value="GLECT"/>
    <property type="match status" value="23"/>
</dbReference>
<feature type="domain" description="Galectin" evidence="3">
    <location>
        <begin position="778"/>
        <end position="907"/>
    </location>
</feature>
<feature type="domain" description="Galectin" evidence="3">
    <location>
        <begin position="950"/>
        <end position="1079"/>
    </location>
</feature>
<dbReference type="InterPro" id="IPR013320">
    <property type="entry name" value="ConA-like_dom_sf"/>
</dbReference>
<dbReference type="EMBL" id="JABFDY010000013">
    <property type="protein sequence ID" value="KAF7699338.1"/>
    <property type="molecule type" value="Genomic_DNA"/>
</dbReference>
<feature type="domain" description="Galectin" evidence="3">
    <location>
        <begin position="606"/>
        <end position="737"/>
    </location>
</feature>
<feature type="domain" description="Galectin" evidence="3">
    <location>
        <begin position="1904"/>
        <end position="2034"/>
    </location>
</feature>
<feature type="domain" description="Galectin" evidence="3">
    <location>
        <begin position="3714"/>
        <end position="3849"/>
    </location>
</feature>
<feature type="domain" description="Galectin" evidence="3">
    <location>
        <begin position="2394"/>
        <end position="2486"/>
    </location>
</feature>
<feature type="domain" description="Galectin" evidence="3">
    <location>
        <begin position="1674"/>
        <end position="1809"/>
    </location>
</feature>
<dbReference type="PANTHER" id="PTHR11346:SF32">
    <property type="entry name" value="GALECTIN-4"/>
    <property type="match status" value="1"/>
</dbReference>
<dbReference type="SUPFAM" id="SSF49899">
    <property type="entry name" value="Concanavalin A-like lectins/glucanases"/>
    <property type="match status" value="26"/>
</dbReference>
<keyword evidence="2" id="KW-0677">Repeat</keyword>
<feature type="domain" description="Galectin" evidence="3">
    <location>
        <begin position="1202"/>
        <end position="1331"/>
    </location>
</feature>
<gene>
    <name evidence="4" type="ORF">HF521_004080</name>
</gene>
<dbReference type="GO" id="GO:0030246">
    <property type="term" value="F:carbohydrate binding"/>
    <property type="evidence" value="ECO:0007669"/>
    <property type="project" value="UniProtKB-KW"/>
</dbReference>
<evidence type="ECO:0000256" key="2">
    <source>
        <dbReference type="ARBA" id="ARBA00022737"/>
    </source>
</evidence>
<feature type="domain" description="Galectin" evidence="3">
    <location>
        <begin position="2892"/>
        <end position="3023"/>
    </location>
</feature>
<dbReference type="InterPro" id="IPR001079">
    <property type="entry name" value="Galectin_CRD"/>
</dbReference>
<feature type="domain" description="Galectin" evidence="3">
    <location>
        <begin position="3542"/>
        <end position="3677"/>
    </location>
</feature>
<proteinExistence type="predicted"/>
<dbReference type="SMART" id="SM00908">
    <property type="entry name" value="Gal-bind_lectin"/>
    <property type="match status" value="26"/>
</dbReference>
<sequence length="4187" mass="464116">MAFIAPPGYQPIFNPSIPYVGPICGGLRAGMSLYIQGKIHHHISSFNLNLQCGEFNGCDIAFHFNPRFDFWDKVVFNTFQNGVWEGEEKVRHMPFHKGQHFEMIIIITTEGYQVNVNGKDLYLFQHRMPLERVCALEIGGDVAIDSINIIGGMQDMGGGWQGGMGGNMGQGGFPGGGAGECYPAGGMGQGGYPGGGMGGMGGGYPGPGLGGGCMGLPGGNLPVMGMQPIFNPGIPYLDMIPGGMVSNRTIIIRGMVPYGADRFHINFIAGASRDIAFHLNPRIREGLVIRNSQINGCWGEEEIDLNFNPFMEGQYFEISIRCGEKKIKVFANGQHMCTFHHRFQPYNQIDTLEVDGDVQVYVNDLKQSTFQHRIPLEKVTTLAICGDVNIEFFGLCENWRRSFFTEQAITSTVSSLSNMLTIPSEVSHQVIQPVLPHVGKIRDKLKPEMAIFFQGVLPAHPKEFEINLQTDSDDIAFHFNPHIGQYVHLNSFRNRLWEKEECVPDEIFTKGAAFYMFVFITSEGYEVYVNGLQQCMFRHRIPLENVSTISIYGDVTIPIYGFINNWSKSFTFMDLLKITGMDISFSSMLPILSEVSHPVILPTLPYVGTIKGGIKPDMAVFFQGTLPAHAKRFAINFQTGQSDSDDIAFHFSPRIGQYVHLNSFRNGSWEKKETVPDKPFTKGAAFNMFVTINSEDYEVHVNGVHLCTFKHRVPLENVTTLAIFGDISIAIYGFIDNWSRSPLCMDQSKVTERRSLLSKQLSILSEVSHPVIQPALPYMGTIKEDIKSDMAVLFHGAVSKYGKSFEINLLTGDSGNDDIAFHISSQIGKSLALNSFINGSWETEEYATDNPFTKGAAFDLVVVITSFGYELYVNNLQHCTFKHRIPVKKVSTFGIRGDVTINYFGLIENWSESSMFMKINEIQDVSITSKSVIEVPCEISQTISKPELPYVGVIQEGLKTDMAVVFQGDLPADAKEFTINLKRGESEGDDIAFHINPRIGDVVVLNSFRNGSWEEEEHASITAFSKEAALNMFIIISSEGYEVFVNGLQQFTFKHRFPVEDVSTLDISGDVTINYFGFVENWSESSMFVKLNEIQDVSITSESVIDVPCEISQTISKPELPYVGVIQEGLKTDMAVVFQGDLPADAKDAVNIEITVRGCEILSESSIVTESKEIVDMSFTIESLIDIPSEISHPVSKPELPYVGVIQEGLKTDMAVVFQGDLPADAKEFTINFKGGESEGDDIAFHINPRIGDVVVLNSFRNGSWEEEEHASITAFSKEAALNMFIIISSEGYEVFVNGLRQFTFKHRFPVEDVSTLDISGDVTINYFGFVEKWSISSLALKNKEITASPSMTLVPITSDKLALPFVGTIPGGIKADMAVLIYGKIFAESNEFEINFQTHQSSDDFAFNINPQIVRFLVLSSLRNDSWKREDFASDKGAAFNLFVVIKLEGYEVYVNGLQYCMFKHRMPLETISSLGIRGDVFVNFIGFIDNWSSSSMVLENIKITSLEKPYWKPISIPPEVSHPVSNPTLPYVGIIPGKARPNMAVLFQGALPTDANTFTINFQTGESDGDDIAFHINPKFGHYVALNSFRDSSWETEELVSDKLFTKGASFNMFVVIKSEGYEVYVNGLELCTFKHRIPLENISTLSIFGDVSINFIGFIEVESKSFSIMEQSKITPSGSTYTNTLSIPSEVSNPIIHFEINFKTGPGDNDDVAYHFNPRIGKYVYMNSYVRKGWEEEECVSDKPFIKGAAFQILIIIKTEGYEVYVNGLRLCTFKHRIPVEKVSTLGIRGDAFKPIYGFIDTLPYFAKIPGGLRTDMALYFQGVVSAHAVIFEINFQTGWTPESDIAFQFKPRINESVYLNSYRNGAWGCNESASIKPFQRETSFTMFVVITSDGFEALPYVGSITGGLKPGMSLFLRGTVSTHAKGFEINLKTGFSDDDDIAFHFNPRIGQYVYLNSFRKGSWEKEQTAPDKPFTKGAAFKLLLVIKTDRYEIYVNDFKLCTFKHRIPLEKVSTLNILGDVASLVCGRIENWSSSSIYKELKKVTTTTTTTTTTSTTITLQISKAIKDPLIPYVGPITGGIKPGMRLHVVGTVPANAQQFQINFKTGVKDSDDVAFHFNPRFGQYVYMNIFRKGAWQKEELGPDKPFVKGSPFKLLFIINKDNYEVHVNGSHIYTFSHRIPLESVTTLAILGDILIFWLGFEKWAAASLFKESKVILMGIGLQAFIPLEVYYPITNPVSEEAFNFEINFKTGPAEGDDIAFHYNPRIGNYTAMNTLQSGCWLKQENGPDKPFTRGGGFIILFIINAEGYEVYVNGFKQCTFKHRIPLEKISTLNIRGNVSIHVCGFIDGWSTTSTFTELKKITATQTSTSCATSMPFEISHSISNPKLPYVGKIPGGFKQDMAVFLQGTLPAEAKSFEMNFKTGTSDADDTAFHYKPCIGDRTVLNSCRSGSWETEESATDKPFTKGGVYQIFVAIKSDGYEAVPYVGEIAGGIKQDVALVFQGTVPADAKSFEINFKTGPADGDDIAFHYKPVFGANTALNSFRNGNWEKMETAPVKNFTQGGAFIILFVINAEGYEVYVNGFKHCTFKHRIPLDKVSTFNVRGDVSLQVCGLIDGWSTTPSFTELKKITATQTSTSCVTSMPLEISHPISNPKLPYVGKIPGGFKQNMAVFLQGTLPAEAKSFEMNFKTGTSDADDTAFHYKPCIGDRTVLNSCRSGSWETEESATDKPFTKGGVFQIFVAIKSDGYEKLPYVGKIPGGFKQDMAVFLQGTLPAEAKSFEINFKTGPADGDDIAFHYKPVFGANTALNSFRNGNWEKMETAPVKNFTQGGAFIILFVINAEGYEGWSTTPSFTELKKITSTQTSTSCVTSMPLEISHPISNPAVPYVGEIPGGIKQDMAVVFQGTVPADAKSFEINLKTGPAEGDDIAFHYNPRIGNYTALNTFESGSWGKQENAPDKPFTRGEGFIILFIVNDETFEVYVNGFKHWAFKHRIPLEKVTTLNVRGNVSLQVCGFIHSWRTTSSFTELKKIATTQTSTSCVTSMPLEISHPISNPKLPYVGKIPGGFKQDMAVFLQGTFPAEAKSFEMNFKTGTSDADDTAFHYKPRIGDRTVLNSCRSGKWETEETATDKPFTKGGVFQIFVAIKSDGYEVYVNGFKHCTFKHRIPLDKVSTFNVRGDVSLQVCGLIDGWSTTPSFTELKKITATQTSTSCVTSMPLEISHPISNPAVPYVGEIPGGIKQDMAVVFQGTVPADAKSFEINLKTGPAEGDDIAFHYNPCIGNYTALNTFESGSWGKQENAPDKPFTRGEGFIILFIVNDETFEVYVNGFKHWAFKHRIPLEKVTTLNVRGNVSLQVCGFIHSWRTTSSFTELKKIATTQTSTSCVTSMPLEISHPISNPAVPYVGEIPGGIKQDMAVVFQGTVPADAKSFEMNFKTGTSDADDTAFHYNPRIGDRTALNCCRSGNWETEETATDKPFTKGGVFQIFVAIKSDGYEVYTNGVKHCTFKHRIPLEKVSAITFNGDISSLLCGFIQALPYVGKIPGGINKDMALFFQGSVPTDAKGFDINFKTGPGDSDDIAFQYNPRFGDHTSLNSFRAGKWDQEENAPDKPFTKGEAFQMIIVINSDGYEVYVNGVRHCTFKHRIPLEKVSTLRINGHVSPLICGFIHSWSTSSFFTKIQEVIMTTSSQTKVESGPLEISHPISNPALPYVGEIPGGLKQDMAVFFQGSVLPDAGSFYINFQTGKGEGDDIAFHFNPRMGYTTALNSFRSGSWGTQEDAPDKTFAKGEAFQMIIVINSEGYKVYVNGLRYCTFKHRIPLEKVSTLRINGQVSLLVCGFIHSWSTSSFFTQLQEVVMTESSQIMESGALEISHAISNPALPYAGEIPGGLKQDMAVFFQGSVPPDGESFYINFKTGRGEGDDIAFHFKPRMGCTTALNSFRNGGWDKQEDAPDSPFTKGGAFQMIIVINSEGYEVYVNGLRHCVFMHRLPLEKVLALAIDGHILLSICGFVYNWSSSSMCTEIMKFQSTQSSTTTTVTLQVSEPISNPVIPFEGKIPVKVKQDMAVLFQGNVLENGNSFIIDFTTGSKDIAFHYNPRIGNFTALNNLRNGNWDTQENAPDKPFTKGQAFQIIVVFKSEGYEVYANNMRHCTYKHRIPLENVSAIGVNGDVALQLIGFIENWKSE</sequence>
<evidence type="ECO:0000313" key="4">
    <source>
        <dbReference type="EMBL" id="KAF7699338.1"/>
    </source>
</evidence>
<keyword evidence="1" id="KW-0430">Lectin</keyword>
<evidence type="ECO:0000256" key="1">
    <source>
        <dbReference type="ARBA" id="ARBA00022734"/>
    </source>
</evidence>
<name>A0A8T0B262_SILME</name>
<feature type="domain" description="Galectin" evidence="3">
    <location>
        <begin position="19"/>
        <end position="150"/>
    </location>
</feature>